<dbReference type="InParanoid" id="A0A1B1YQ00"/>
<dbReference type="STRING" id="1810504.PG2T_00625"/>
<gene>
    <name evidence="23" type="ORF">PG2T_00625</name>
</gene>
<comment type="catalytic activity">
    <reaction evidence="16">
        <text>(2E)-dodecenoyl-CoA + NADPH + H(+) = dodecanoyl-CoA + NADP(+)</text>
        <dbReference type="Rhea" id="RHEA:44964"/>
        <dbReference type="ChEBI" id="CHEBI:15378"/>
        <dbReference type="ChEBI" id="CHEBI:57330"/>
        <dbReference type="ChEBI" id="CHEBI:57375"/>
        <dbReference type="ChEBI" id="CHEBI:57783"/>
        <dbReference type="ChEBI" id="CHEBI:58349"/>
    </reaction>
    <physiologicalReaction direction="left-to-right" evidence="16">
        <dbReference type="Rhea" id="RHEA:44965"/>
    </physiologicalReaction>
</comment>
<evidence type="ECO:0000256" key="13">
    <source>
        <dbReference type="ARBA" id="ARBA00038622"/>
    </source>
</evidence>
<organism evidence="23 24">
    <name type="scientific">Immundisolibacter cernigliae</name>
    <dbReference type="NCBI Taxonomy" id="1810504"/>
    <lineage>
        <taxon>Bacteria</taxon>
        <taxon>Pseudomonadati</taxon>
        <taxon>Pseudomonadota</taxon>
        <taxon>Gammaproteobacteria</taxon>
        <taxon>Immundisolibacterales</taxon>
        <taxon>Immundisolibacteraceae</taxon>
        <taxon>Immundisolibacter</taxon>
    </lineage>
</organism>
<evidence type="ECO:0000256" key="15">
    <source>
        <dbReference type="ARBA" id="ARBA00041063"/>
    </source>
</evidence>
<evidence type="ECO:0000256" key="5">
    <source>
        <dbReference type="ARBA" id="ARBA00022553"/>
    </source>
</evidence>
<comment type="subunit">
    <text evidence="13">Interacts with PEX5, probably required to target it into peroxisomes.</text>
</comment>
<keyword evidence="9" id="KW-0443">Lipid metabolism</keyword>
<comment type="catalytic activity">
    <reaction evidence="19">
        <text>a (2E)-enoyl-CoA + NADPH + H(+) = a 2,3-saturated acyl-CoA + NADP(+)</text>
        <dbReference type="Rhea" id="RHEA:33763"/>
        <dbReference type="ChEBI" id="CHEBI:15378"/>
        <dbReference type="ChEBI" id="CHEBI:57783"/>
        <dbReference type="ChEBI" id="CHEBI:58349"/>
        <dbReference type="ChEBI" id="CHEBI:58856"/>
        <dbReference type="ChEBI" id="CHEBI:65111"/>
        <dbReference type="EC" id="1.3.1.38"/>
    </reaction>
    <physiologicalReaction direction="left-to-right" evidence="19">
        <dbReference type="Rhea" id="RHEA:33764"/>
    </physiologicalReaction>
</comment>
<dbReference type="InterPro" id="IPR002347">
    <property type="entry name" value="SDR_fam"/>
</dbReference>
<keyword evidence="5" id="KW-0597">Phosphoprotein</keyword>
<evidence type="ECO:0000256" key="2">
    <source>
        <dbReference type="ARBA" id="ARBA00005189"/>
    </source>
</evidence>
<dbReference type="Proteomes" id="UP000092952">
    <property type="component" value="Chromosome"/>
</dbReference>
<evidence type="ECO:0000256" key="14">
    <source>
        <dbReference type="ARBA" id="ARBA00038849"/>
    </source>
</evidence>
<evidence type="ECO:0000256" key="21">
    <source>
        <dbReference type="ARBA" id="ARBA00049559"/>
    </source>
</evidence>
<keyword evidence="7" id="KW-0521">NADP</keyword>
<dbReference type="InterPro" id="IPR057326">
    <property type="entry name" value="KR_dom"/>
</dbReference>
<dbReference type="EC" id="1.3.1.38" evidence="14"/>
<evidence type="ECO:0000256" key="11">
    <source>
        <dbReference type="ARBA" id="ARBA00023160"/>
    </source>
</evidence>
<keyword evidence="8" id="KW-0560">Oxidoreductase</keyword>
<dbReference type="GO" id="GO:0019166">
    <property type="term" value="F:trans-2-enoyl-CoA reductase (NADPH) activity"/>
    <property type="evidence" value="ECO:0007669"/>
    <property type="project" value="UniProtKB-EC"/>
</dbReference>
<dbReference type="AlphaFoldDB" id="A0A1B1YQ00"/>
<evidence type="ECO:0000256" key="6">
    <source>
        <dbReference type="ARBA" id="ARBA00022832"/>
    </source>
</evidence>
<feature type="domain" description="Ketoreductase" evidence="22">
    <location>
        <begin position="43"/>
        <end position="185"/>
    </location>
</feature>
<keyword evidence="10" id="KW-0576">Peroxisome</keyword>
<evidence type="ECO:0000256" key="10">
    <source>
        <dbReference type="ARBA" id="ARBA00023140"/>
    </source>
</evidence>
<evidence type="ECO:0000256" key="4">
    <source>
        <dbReference type="ARBA" id="ARBA00022516"/>
    </source>
</evidence>
<comment type="subcellular location">
    <subcellularLocation>
        <location evidence="1">Peroxisome</location>
    </subcellularLocation>
</comment>
<evidence type="ECO:0000256" key="7">
    <source>
        <dbReference type="ARBA" id="ARBA00022857"/>
    </source>
</evidence>
<comment type="similarity">
    <text evidence="3">Belongs to the short-chain dehydrogenases/reductases (SDR) family.</text>
</comment>
<protein>
    <recommendedName>
        <fullName evidence="15">Peroxisomal trans-2-enoyl-CoA reductase</fullName>
        <ecNumber evidence="14">1.3.1.38</ecNumber>
    </recommendedName>
</protein>
<evidence type="ECO:0000256" key="1">
    <source>
        <dbReference type="ARBA" id="ARBA00004275"/>
    </source>
</evidence>
<reference evidence="24" key="1">
    <citation type="submission" date="2016-03" db="EMBL/GenBank/DDBJ databases">
        <title>Complete genome sequence of Solimmundus cernigliae, representing a novel lineage of polycyclic aromatic hydrocarbon degraders within the Gammaproteobacteria.</title>
        <authorList>
            <person name="Singleton D.R."/>
            <person name="Dickey A.N."/>
            <person name="Scholl E.H."/>
            <person name="Wright F.A."/>
            <person name="Aitken M.D."/>
        </authorList>
    </citation>
    <scope>NUCLEOTIDE SEQUENCE [LARGE SCALE GENOMIC DNA]</scope>
    <source>
        <strain evidence="24">TR3.2</strain>
    </source>
</reference>
<evidence type="ECO:0000256" key="17">
    <source>
        <dbReference type="ARBA" id="ARBA00048686"/>
    </source>
</evidence>
<keyword evidence="24" id="KW-1185">Reference proteome</keyword>
<dbReference type="SMART" id="SM00822">
    <property type="entry name" value="PKS_KR"/>
    <property type="match status" value="1"/>
</dbReference>
<evidence type="ECO:0000313" key="24">
    <source>
        <dbReference type="Proteomes" id="UP000092952"/>
    </source>
</evidence>
<dbReference type="Pfam" id="PF13561">
    <property type="entry name" value="adh_short_C2"/>
    <property type="match status" value="1"/>
</dbReference>
<dbReference type="PRINTS" id="PR00081">
    <property type="entry name" value="GDHRDH"/>
</dbReference>
<dbReference type="InterPro" id="IPR036291">
    <property type="entry name" value="NAD(P)-bd_dom_sf"/>
</dbReference>
<accession>A0A1B1YQ00</accession>
<keyword evidence="4" id="KW-0444">Lipid biosynthesis</keyword>
<comment type="catalytic activity">
    <reaction evidence="21">
        <text>(2E)-octenoyl-CoA + NADPH + H(+) = octanoyl-CoA + NADP(+)</text>
        <dbReference type="Rhea" id="RHEA:44952"/>
        <dbReference type="ChEBI" id="CHEBI:15378"/>
        <dbReference type="ChEBI" id="CHEBI:57386"/>
        <dbReference type="ChEBI" id="CHEBI:57783"/>
        <dbReference type="ChEBI" id="CHEBI:58349"/>
        <dbReference type="ChEBI" id="CHEBI:62242"/>
    </reaction>
    <physiologicalReaction direction="left-to-right" evidence="21">
        <dbReference type="Rhea" id="RHEA:44953"/>
    </physiologicalReaction>
</comment>
<comment type="catalytic activity">
    <reaction evidence="18">
        <text>(2E)-hexenoyl-CoA + NADPH + H(+) = hexanoyl-CoA + NADP(+)</text>
        <dbReference type="Rhea" id="RHEA:44956"/>
        <dbReference type="ChEBI" id="CHEBI:15378"/>
        <dbReference type="ChEBI" id="CHEBI:57783"/>
        <dbReference type="ChEBI" id="CHEBI:58349"/>
        <dbReference type="ChEBI" id="CHEBI:62077"/>
        <dbReference type="ChEBI" id="CHEBI:62620"/>
    </reaction>
    <physiologicalReaction direction="left-to-right" evidence="18">
        <dbReference type="Rhea" id="RHEA:44957"/>
    </physiologicalReaction>
</comment>
<keyword evidence="6" id="KW-0276">Fatty acid metabolism</keyword>
<evidence type="ECO:0000313" key="23">
    <source>
        <dbReference type="EMBL" id="ANX02843.1"/>
    </source>
</evidence>
<evidence type="ECO:0000256" key="12">
    <source>
        <dbReference type="ARBA" id="ARBA00037124"/>
    </source>
</evidence>
<evidence type="ECO:0000256" key="20">
    <source>
        <dbReference type="ARBA" id="ARBA00049386"/>
    </source>
</evidence>
<evidence type="ECO:0000256" key="8">
    <source>
        <dbReference type="ARBA" id="ARBA00023002"/>
    </source>
</evidence>
<dbReference type="CDD" id="cd05369">
    <property type="entry name" value="TER_DECR_SDR_a"/>
    <property type="match status" value="1"/>
</dbReference>
<proteinExistence type="inferred from homology"/>
<evidence type="ECO:0000256" key="9">
    <source>
        <dbReference type="ARBA" id="ARBA00023098"/>
    </source>
</evidence>
<comment type="catalytic activity">
    <reaction evidence="17">
        <text>(2E)-tetradecenoyl-CoA + NADPH + H(+) = tetradecanoyl-CoA + NADP(+)</text>
        <dbReference type="Rhea" id="RHEA:44968"/>
        <dbReference type="ChEBI" id="CHEBI:15378"/>
        <dbReference type="ChEBI" id="CHEBI:57385"/>
        <dbReference type="ChEBI" id="CHEBI:57783"/>
        <dbReference type="ChEBI" id="CHEBI:58349"/>
        <dbReference type="ChEBI" id="CHEBI:61405"/>
    </reaction>
    <physiologicalReaction direction="left-to-right" evidence="17">
        <dbReference type="Rhea" id="RHEA:44969"/>
    </physiologicalReaction>
</comment>
<dbReference type="KEGG" id="gbi:PG2T_00625"/>
<evidence type="ECO:0000256" key="18">
    <source>
        <dbReference type="ARBA" id="ARBA00049108"/>
    </source>
</evidence>
<sequence>MAWFTREETSVFDDLSVRTSFGLDDEVLRTRPIVFRADLFAGQTVLVTGGGSGIGKAIAVLFARLGASVMICGRRPEPLQETLALLRELGAQADARAMTIRDPDQVQALIDHTWQRFGRLDVLINNAGGQFAQPALDLSPRGWNAVVDTNLNGTWYVTQAAARAWREHAQPGNVVSIVLDNFRGMPSIAHSSAARAAVMNLARTLAVEWAPHRIRINCVAPGAIESSGFAQYPAGQLNQFYNANPMRALGDVYDVAEACAYLASPAAKFVTGETLVVDGGGRLWGETWLTQRPEHFNHF</sequence>
<dbReference type="FunFam" id="3.40.50.720:FF:000084">
    <property type="entry name" value="Short-chain dehydrogenase reductase"/>
    <property type="match status" value="1"/>
</dbReference>
<dbReference type="PANTHER" id="PTHR24317:SF7">
    <property type="entry name" value="PEROXISOMAL TRANS-2-ENOYL-COA REDUCTASE"/>
    <property type="match status" value="1"/>
</dbReference>
<evidence type="ECO:0000256" key="16">
    <source>
        <dbReference type="ARBA" id="ARBA00047570"/>
    </source>
</evidence>
<comment type="function">
    <text evidence="12">Participates in chain elongation of fatty acids. Catalyzes the reduction of trans-2-enoyl-CoAs of varying chain lengths from 6:1 to 16:1, having maximum activity with 10:1 CoA. Has no 2,4-dienoyl-CoA reductase activity.</text>
</comment>
<dbReference type="EMBL" id="CP014671">
    <property type="protein sequence ID" value="ANX02843.1"/>
    <property type="molecule type" value="Genomic_DNA"/>
</dbReference>
<keyword evidence="11" id="KW-0275">Fatty acid biosynthesis</keyword>
<dbReference type="InterPro" id="IPR052388">
    <property type="entry name" value="Peroxisomal_t2-enoyl-CoA_red"/>
</dbReference>
<evidence type="ECO:0000259" key="22">
    <source>
        <dbReference type="SMART" id="SM00822"/>
    </source>
</evidence>
<dbReference type="Gene3D" id="3.40.50.720">
    <property type="entry name" value="NAD(P)-binding Rossmann-like Domain"/>
    <property type="match status" value="1"/>
</dbReference>
<dbReference type="OrthoDB" id="9775864at2"/>
<comment type="catalytic activity">
    <reaction evidence="20">
        <text>(2E)-decenoyl-CoA + NADPH + H(+) = decanoyl-CoA + NADP(+)</text>
        <dbReference type="Rhea" id="RHEA:44960"/>
        <dbReference type="ChEBI" id="CHEBI:15378"/>
        <dbReference type="ChEBI" id="CHEBI:57783"/>
        <dbReference type="ChEBI" id="CHEBI:58349"/>
        <dbReference type="ChEBI" id="CHEBI:61406"/>
        <dbReference type="ChEBI" id="CHEBI:61430"/>
    </reaction>
    <physiologicalReaction direction="left-to-right" evidence="20">
        <dbReference type="Rhea" id="RHEA:44961"/>
    </physiologicalReaction>
</comment>
<dbReference type="GO" id="GO:0006633">
    <property type="term" value="P:fatty acid biosynthetic process"/>
    <property type="evidence" value="ECO:0007669"/>
    <property type="project" value="UniProtKB-KW"/>
</dbReference>
<dbReference type="SUPFAM" id="SSF51735">
    <property type="entry name" value="NAD(P)-binding Rossmann-fold domains"/>
    <property type="match status" value="1"/>
</dbReference>
<name>A0A1B1YQ00_9GAMM</name>
<evidence type="ECO:0000256" key="19">
    <source>
        <dbReference type="ARBA" id="ARBA00049251"/>
    </source>
</evidence>
<dbReference type="PANTHER" id="PTHR24317">
    <property type="entry name" value="PEROXISOMAL TRANS-2-ENOYL-COA REDUCTASE"/>
    <property type="match status" value="1"/>
</dbReference>
<evidence type="ECO:0000256" key="3">
    <source>
        <dbReference type="ARBA" id="ARBA00006484"/>
    </source>
</evidence>
<comment type="pathway">
    <text evidence="2">Lipid metabolism.</text>
</comment>